<proteinExistence type="predicted"/>
<keyword evidence="4" id="KW-0539">Nucleus</keyword>
<dbReference type="GO" id="GO:0042585">
    <property type="term" value="C:germinal vesicle"/>
    <property type="evidence" value="ECO:0007669"/>
    <property type="project" value="TreeGrafter"/>
</dbReference>
<dbReference type="InterPro" id="IPR010736">
    <property type="entry name" value="SHIPPO-rpt"/>
</dbReference>
<evidence type="ECO:0000256" key="4">
    <source>
        <dbReference type="ARBA" id="ARBA00023242"/>
    </source>
</evidence>
<protein>
    <submittedName>
        <fullName evidence="5">Sperm-tail PG-rich repeat containing 1</fullName>
    </submittedName>
</protein>
<evidence type="ECO:0000256" key="2">
    <source>
        <dbReference type="ARBA" id="ARBA00004496"/>
    </source>
</evidence>
<organism evidence="5 6">
    <name type="scientific">Labrus bergylta</name>
    <name type="common">ballan wrasse</name>
    <dbReference type="NCBI Taxonomy" id="56723"/>
    <lineage>
        <taxon>Eukaryota</taxon>
        <taxon>Metazoa</taxon>
        <taxon>Chordata</taxon>
        <taxon>Craniata</taxon>
        <taxon>Vertebrata</taxon>
        <taxon>Euteleostomi</taxon>
        <taxon>Actinopterygii</taxon>
        <taxon>Neopterygii</taxon>
        <taxon>Teleostei</taxon>
        <taxon>Neoteleostei</taxon>
        <taxon>Acanthomorphata</taxon>
        <taxon>Eupercaria</taxon>
        <taxon>Labriformes</taxon>
        <taxon>Labridae</taxon>
        <taxon>Labrus</taxon>
    </lineage>
</organism>
<evidence type="ECO:0000256" key="3">
    <source>
        <dbReference type="ARBA" id="ARBA00022490"/>
    </source>
</evidence>
<name>A0A3Q3FVP2_9LABR</name>
<evidence type="ECO:0000256" key="1">
    <source>
        <dbReference type="ARBA" id="ARBA00004123"/>
    </source>
</evidence>
<dbReference type="InParanoid" id="A0A3Q3FVP2"/>
<evidence type="ECO:0000313" key="6">
    <source>
        <dbReference type="Proteomes" id="UP000261660"/>
    </source>
</evidence>
<reference evidence="5" key="1">
    <citation type="submission" date="2025-08" db="UniProtKB">
        <authorList>
            <consortium name="Ensembl"/>
        </authorList>
    </citation>
    <scope>IDENTIFICATION</scope>
</reference>
<dbReference type="Ensembl" id="ENSLBET00000024649.1">
    <property type="protein sequence ID" value="ENSLBEP00000023424.1"/>
    <property type="gene ID" value="ENSLBEG00000017959.1"/>
</dbReference>
<dbReference type="GO" id="GO:0042393">
    <property type="term" value="F:histone binding"/>
    <property type="evidence" value="ECO:0007669"/>
    <property type="project" value="TreeGrafter"/>
</dbReference>
<sequence length="329" mass="35558">MSTCSISSLIPAKHQRVVIITNPEKKGFSSQGFQNPSIIRYISKTITHNKDMMMMMCFLFQGENPGPCSYDCVSSAVLTSPSFSIKGTTGFAARPSSFPVNGFPGPNAYNLQSSFVQKKDFNTGVSRVFRLPVAVKVEGPKHLTPAPNQYDVCMISAVNVTVGTSAFLSKTRRTTFDPNKNAPSPCQYDVNTNVIQLCPKAVSSPFRSKTQRIPASAAQCGPGPGAYSPHQTPAPVKRTLLPRGHCLAIAAPPLIVPKDPPPPGPGHYDINECKGLSKFPKLTAAFASGTERKLQNLKVNTTPGPGFYDPQFCSKQSFIFSDSKVWIPV</sequence>
<dbReference type="GeneTree" id="ENSGT00390000011598"/>
<evidence type="ECO:0000313" key="5">
    <source>
        <dbReference type="Ensembl" id="ENSLBEP00000023424.1"/>
    </source>
</evidence>
<dbReference type="PANTHER" id="PTHR35678:SF1">
    <property type="entry name" value="PROTEIN STPG4"/>
    <property type="match status" value="1"/>
</dbReference>
<keyword evidence="3" id="KW-0963">Cytoplasm</keyword>
<dbReference type="GO" id="GO:0001939">
    <property type="term" value="C:female pronucleus"/>
    <property type="evidence" value="ECO:0007669"/>
    <property type="project" value="TreeGrafter"/>
</dbReference>
<dbReference type="GO" id="GO:0001940">
    <property type="term" value="C:male pronucleus"/>
    <property type="evidence" value="ECO:0007669"/>
    <property type="project" value="TreeGrafter"/>
</dbReference>
<dbReference type="GO" id="GO:0005737">
    <property type="term" value="C:cytoplasm"/>
    <property type="evidence" value="ECO:0007669"/>
    <property type="project" value="UniProtKB-SubCell"/>
</dbReference>
<dbReference type="PANTHER" id="PTHR35678">
    <property type="entry name" value="PROTEIN STPG4"/>
    <property type="match status" value="1"/>
</dbReference>
<dbReference type="Pfam" id="PF07004">
    <property type="entry name" value="SHIPPO-rpt"/>
    <property type="match status" value="6"/>
</dbReference>
<dbReference type="AlphaFoldDB" id="A0A3Q3FVP2"/>
<dbReference type="GO" id="GO:0044727">
    <property type="term" value="P:epigenetic programing of male pronucleus"/>
    <property type="evidence" value="ECO:0007669"/>
    <property type="project" value="TreeGrafter"/>
</dbReference>
<keyword evidence="6" id="KW-1185">Reference proteome</keyword>
<dbReference type="FunCoup" id="A0A3Q3FVP2">
    <property type="interactions" value="26"/>
</dbReference>
<accession>A0A3Q3FVP2</accession>
<comment type="subcellular location">
    <subcellularLocation>
        <location evidence="2">Cytoplasm</location>
    </subcellularLocation>
    <subcellularLocation>
        <location evidence="1">Nucleus</location>
    </subcellularLocation>
</comment>
<reference evidence="5" key="2">
    <citation type="submission" date="2025-09" db="UniProtKB">
        <authorList>
            <consortium name="Ensembl"/>
        </authorList>
    </citation>
    <scope>IDENTIFICATION</scope>
</reference>
<dbReference type="Proteomes" id="UP000261660">
    <property type="component" value="Unplaced"/>
</dbReference>
<dbReference type="GO" id="GO:0003682">
    <property type="term" value="F:chromatin binding"/>
    <property type="evidence" value="ECO:0007669"/>
    <property type="project" value="TreeGrafter"/>
</dbReference>